<protein>
    <submittedName>
        <fullName evidence="2">Alpha/beta hydrolase</fullName>
    </submittedName>
</protein>
<evidence type="ECO:0000259" key="1">
    <source>
        <dbReference type="Pfam" id="PF12697"/>
    </source>
</evidence>
<dbReference type="InterPro" id="IPR000073">
    <property type="entry name" value="AB_hydrolase_1"/>
</dbReference>
<keyword evidence="2" id="KW-0378">Hydrolase</keyword>
<dbReference type="PANTHER" id="PTHR43689">
    <property type="entry name" value="HYDROLASE"/>
    <property type="match status" value="1"/>
</dbReference>
<keyword evidence="3" id="KW-1185">Reference proteome</keyword>
<evidence type="ECO:0000313" key="2">
    <source>
        <dbReference type="EMBL" id="MDU9002326.1"/>
    </source>
</evidence>
<dbReference type="PRINTS" id="PR00111">
    <property type="entry name" value="ABHYDROLASE"/>
</dbReference>
<dbReference type="PANTHER" id="PTHR43689:SF8">
    <property type="entry name" value="ALPHA_BETA-HYDROLASES SUPERFAMILY PROTEIN"/>
    <property type="match status" value="1"/>
</dbReference>
<proteinExistence type="predicted"/>
<dbReference type="Pfam" id="PF12697">
    <property type="entry name" value="Abhydrolase_6"/>
    <property type="match status" value="1"/>
</dbReference>
<accession>A0ABU3V822</accession>
<dbReference type="RefSeq" id="WP_316771960.1">
    <property type="nucleotide sequence ID" value="NZ_JASMWN010000001.1"/>
</dbReference>
<evidence type="ECO:0000313" key="3">
    <source>
        <dbReference type="Proteomes" id="UP001255416"/>
    </source>
</evidence>
<gene>
    <name evidence="2" type="ORF">QO231_00515</name>
</gene>
<dbReference type="Gene3D" id="3.40.50.1820">
    <property type="entry name" value="alpha/beta hydrolase"/>
    <property type="match status" value="1"/>
</dbReference>
<feature type="domain" description="AB hydrolase-1" evidence="1">
    <location>
        <begin position="23"/>
        <end position="260"/>
    </location>
</feature>
<sequence length="271" mass="29577">MTVTTTDPDTVYSRCFGHGARRVLALHCTIAHSGAWRGVTKLMEKEATFVAPDMFSHGRSPDWDGKGDFPDLMNQAVARLLDSPMDVVGHSFGALIGLRLAVEHPHLVRTLTLIEPVFFAVAAQDAPDLVARQSQGVRPVFEALEAGDSALAARLFNRAWGDGGTRWPDLREETRAAMTRGIHILPASNSAIYDDRPGLLRPGVLQALKMPVLLIRGSRTEEIITAVNDGLARRIPHAQSDVVQGAGHMLPITHPDETAAHLRRHFAQVTE</sequence>
<name>A0ABU3V822_9RHOB</name>
<dbReference type="Proteomes" id="UP001255416">
    <property type="component" value="Unassembled WGS sequence"/>
</dbReference>
<dbReference type="EMBL" id="JASMWN010000001">
    <property type="protein sequence ID" value="MDU9002326.1"/>
    <property type="molecule type" value="Genomic_DNA"/>
</dbReference>
<dbReference type="InterPro" id="IPR029058">
    <property type="entry name" value="AB_hydrolase_fold"/>
</dbReference>
<organism evidence="2 3">
    <name type="scientific">Sedimentitalea todarodis</name>
    <dbReference type="NCBI Taxonomy" id="1631240"/>
    <lineage>
        <taxon>Bacteria</taxon>
        <taxon>Pseudomonadati</taxon>
        <taxon>Pseudomonadota</taxon>
        <taxon>Alphaproteobacteria</taxon>
        <taxon>Rhodobacterales</taxon>
        <taxon>Paracoccaceae</taxon>
        <taxon>Sedimentitalea</taxon>
    </lineage>
</organism>
<reference evidence="3" key="1">
    <citation type="submission" date="2023-05" db="EMBL/GenBank/DDBJ databases">
        <title>Sedimentitalea sp. nov. JM2-8.</title>
        <authorList>
            <person name="Huang J."/>
        </authorList>
    </citation>
    <scope>NUCLEOTIDE SEQUENCE [LARGE SCALE GENOMIC DNA]</scope>
    <source>
        <strain evidence="3">KHS03</strain>
    </source>
</reference>
<comment type="caution">
    <text evidence="2">The sequence shown here is derived from an EMBL/GenBank/DDBJ whole genome shotgun (WGS) entry which is preliminary data.</text>
</comment>
<dbReference type="SUPFAM" id="SSF53474">
    <property type="entry name" value="alpha/beta-Hydrolases"/>
    <property type="match status" value="1"/>
</dbReference>
<dbReference type="GO" id="GO:0016787">
    <property type="term" value="F:hydrolase activity"/>
    <property type="evidence" value="ECO:0007669"/>
    <property type="project" value="UniProtKB-KW"/>
</dbReference>